<accession>A0AAE0M9C9</accession>
<feature type="compositionally biased region" description="Polar residues" evidence="1">
    <location>
        <begin position="145"/>
        <end position="157"/>
    </location>
</feature>
<reference evidence="2" key="2">
    <citation type="submission" date="2023-06" db="EMBL/GenBank/DDBJ databases">
        <authorList>
            <consortium name="Lawrence Berkeley National Laboratory"/>
            <person name="Haridas S."/>
            <person name="Hensen N."/>
            <person name="Bonometti L."/>
            <person name="Westerberg I."/>
            <person name="Brannstrom I.O."/>
            <person name="Guillou S."/>
            <person name="Cros-Aarteil S."/>
            <person name="Calhoun S."/>
            <person name="Kuo A."/>
            <person name="Mondo S."/>
            <person name="Pangilinan J."/>
            <person name="Riley R."/>
            <person name="Labutti K."/>
            <person name="Andreopoulos B."/>
            <person name="Lipzen A."/>
            <person name="Chen C."/>
            <person name="Yanf M."/>
            <person name="Daum C."/>
            <person name="Ng V."/>
            <person name="Clum A."/>
            <person name="Steindorff A."/>
            <person name="Ohm R."/>
            <person name="Martin F."/>
            <person name="Silar P."/>
            <person name="Natvig D."/>
            <person name="Lalanne C."/>
            <person name="Gautier V."/>
            <person name="Ament-Velasquez S.L."/>
            <person name="Kruys A."/>
            <person name="Hutchinson M.I."/>
            <person name="Powell A.J."/>
            <person name="Barry K."/>
            <person name="Miller A.N."/>
            <person name="Grigoriev I.V."/>
            <person name="Debuchy R."/>
            <person name="Gladieux P."/>
            <person name="Thoren M.H."/>
            <person name="Johannesson H."/>
        </authorList>
    </citation>
    <scope>NUCLEOTIDE SEQUENCE</scope>
    <source>
        <strain evidence="2">CBS 118394</strain>
    </source>
</reference>
<name>A0AAE0M9C9_9PEZI</name>
<dbReference type="Proteomes" id="UP001283341">
    <property type="component" value="Unassembled WGS sequence"/>
</dbReference>
<evidence type="ECO:0000313" key="2">
    <source>
        <dbReference type="EMBL" id="KAK3322774.1"/>
    </source>
</evidence>
<evidence type="ECO:0000313" key="3">
    <source>
        <dbReference type="Proteomes" id="UP001283341"/>
    </source>
</evidence>
<comment type="caution">
    <text evidence="2">The sequence shown here is derived from an EMBL/GenBank/DDBJ whole genome shotgun (WGS) entry which is preliminary data.</text>
</comment>
<dbReference type="EMBL" id="JAUEDM010000003">
    <property type="protein sequence ID" value="KAK3322774.1"/>
    <property type="molecule type" value="Genomic_DNA"/>
</dbReference>
<keyword evidence="3" id="KW-1185">Reference proteome</keyword>
<proteinExistence type="predicted"/>
<sequence>MYRTPAQSRISSPAPLPALAGADSITVLLEIFHTLQRLEGRMEGQDELLRTIQSSLCSDSSYSTPINNKMDTFRMRSGSLRAATWPRSPDMPDQLDQSDHKAAYVVDTATAMGSPKIMSRSNSNRPWKPKKWYELEESDDGYQSARGSPNFNTQNVTPGWGLNDSRNRHDDDDDDDYSSLVYSNDEEAHDDKACEAETTTSPAISRYAQLNRPPSLPHMAFGNISVITAQETCHNCSSPPQRAQKSNITDEEPVAQTAPCPLQRNKTKKHHKTHTWPKINSSVYSQGFSRQVAHMKAMFPYDKIKKGLRSRFTPPNGKARADATTDGERHIKPLLFHTSSLPMVVRRAKDWMKKKSGHTVQGRWEYVV</sequence>
<dbReference type="AlphaFoldDB" id="A0AAE0M9C9"/>
<reference evidence="2" key="1">
    <citation type="journal article" date="2023" name="Mol. Phylogenet. Evol.">
        <title>Genome-scale phylogeny and comparative genomics of the fungal order Sordariales.</title>
        <authorList>
            <person name="Hensen N."/>
            <person name="Bonometti L."/>
            <person name="Westerberg I."/>
            <person name="Brannstrom I.O."/>
            <person name="Guillou S."/>
            <person name="Cros-Aarteil S."/>
            <person name="Calhoun S."/>
            <person name="Haridas S."/>
            <person name="Kuo A."/>
            <person name="Mondo S."/>
            <person name="Pangilinan J."/>
            <person name="Riley R."/>
            <person name="LaButti K."/>
            <person name="Andreopoulos B."/>
            <person name="Lipzen A."/>
            <person name="Chen C."/>
            <person name="Yan M."/>
            <person name="Daum C."/>
            <person name="Ng V."/>
            <person name="Clum A."/>
            <person name="Steindorff A."/>
            <person name="Ohm R.A."/>
            <person name="Martin F."/>
            <person name="Silar P."/>
            <person name="Natvig D.O."/>
            <person name="Lalanne C."/>
            <person name="Gautier V."/>
            <person name="Ament-Velasquez S.L."/>
            <person name="Kruys A."/>
            <person name="Hutchinson M.I."/>
            <person name="Powell A.J."/>
            <person name="Barry K."/>
            <person name="Miller A.N."/>
            <person name="Grigoriev I.V."/>
            <person name="Debuchy R."/>
            <person name="Gladieux P."/>
            <person name="Hiltunen Thoren M."/>
            <person name="Johannesson H."/>
        </authorList>
    </citation>
    <scope>NUCLEOTIDE SEQUENCE</scope>
    <source>
        <strain evidence="2">CBS 118394</strain>
    </source>
</reference>
<organism evidence="2 3">
    <name type="scientific">Apodospora peruviana</name>
    <dbReference type="NCBI Taxonomy" id="516989"/>
    <lineage>
        <taxon>Eukaryota</taxon>
        <taxon>Fungi</taxon>
        <taxon>Dikarya</taxon>
        <taxon>Ascomycota</taxon>
        <taxon>Pezizomycotina</taxon>
        <taxon>Sordariomycetes</taxon>
        <taxon>Sordariomycetidae</taxon>
        <taxon>Sordariales</taxon>
        <taxon>Lasiosphaeriaceae</taxon>
        <taxon>Apodospora</taxon>
    </lineage>
</organism>
<feature type="region of interest" description="Disordered" evidence="1">
    <location>
        <begin position="138"/>
        <end position="200"/>
    </location>
</feature>
<evidence type="ECO:0000256" key="1">
    <source>
        <dbReference type="SAM" id="MobiDB-lite"/>
    </source>
</evidence>
<gene>
    <name evidence="2" type="ORF">B0H66DRAFT_532095</name>
</gene>
<protein>
    <submittedName>
        <fullName evidence="2">Uncharacterized protein</fullName>
    </submittedName>
</protein>